<comment type="caution">
    <text evidence="2">The sequence shown here is derived from an EMBL/GenBank/DDBJ whole genome shotgun (WGS) entry which is preliminary data.</text>
</comment>
<protein>
    <submittedName>
        <fullName evidence="2">Uncharacterized protein</fullName>
    </submittedName>
</protein>
<evidence type="ECO:0000313" key="2">
    <source>
        <dbReference type="EMBL" id="KAF5845135.1"/>
    </source>
</evidence>
<name>A0A8H5ZBS0_COCSA</name>
<dbReference type="AlphaFoldDB" id="A0A8H5ZBS0"/>
<gene>
    <name evidence="2" type="ORF">GGP41_001224</name>
</gene>
<dbReference type="Proteomes" id="UP000624244">
    <property type="component" value="Unassembled WGS sequence"/>
</dbReference>
<dbReference type="EMBL" id="WNKQ01000020">
    <property type="protein sequence ID" value="KAF5845135.1"/>
    <property type="molecule type" value="Genomic_DNA"/>
</dbReference>
<reference evidence="2" key="1">
    <citation type="submission" date="2019-11" db="EMBL/GenBank/DDBJ databases">
        <title>Bipolaris sorokiniana Genome sequencing.</title>
        <authorList>
            <person name="Wang H."/>
        </authorList>
    </citation>
    <scope>NUCLEOTIDE SEQUENCE</scope>
</reference>
<feature type="region of interest" description="Disordered" evidence="1">
    <location>
        <begin position="1"/>
        <end position="31"/>
    </location>
</feature>
<organism evidence="2 3">
    <name type="scientific">Cochliobolus sativus</name>
    <name type="common">Common root rot and spot blotch fungus</name>
    <name type="synonym">Bipolaris sorokiniana</name>
    <dbReference type="NCBI Taxonomy" id="45130"/>
    <lineage>
        <taxon>Eukaryota</taxon>
        <taxon>Fungi</taxon>
        <taxon>Dikarya</taxon>
        <taxon>Ascomycota</taxon>
        <taxon>Pezizomycotina</taxon>
        <taxon>Dothideomycetes</taxon>
        <taxon>Pleosporomycetidae</taxon>
        <taxon>Pleosporales</taxon>
        <taxon>Pleosporineae</taxon>
        <taxon>Pleosporaceae</taxon>
        <taxon>Bipolaris</taxon>
    </lineage>
</organism>
<accession>A0A8H5ZBS0</accession>
<evidence type="ECO:0000256" key="1">
    <source>
        <dbReference type="SAM" id="MobiDB-lite"/>
    </source>
</evidence>
<evidence type="ECO:0000313" key="3">
    <source>
        <dbReference type="Proteomes" id="UP000624244"/>
    </source>
</evidence>
<proteinExistence type="predicted"/>
<sequence length="143" mass="15631">MATNTNKSSDAVASEQPRMQTPDPQLGSDFSSRLHQQDIDAIYFVEYGIQNLPSSHTLCTAVGHPDRMPGAMMKKWAADIAKGKPSLYHRLEAALAKELKERGEFEFHGLDLKMAKATASADTLEVEHTGLGESTSAVEDVQE</sequence>